<keyword evidence="9" id="KW-0807">Transducer</keyword>
<evidence type="ECO:0000256" key="8">
    <source>
        <dbReference type="ARBA" id="ARBA00023170"/>
    </source>
</evidence>
<evidence type="ECO:0000256" key="7">
    <source>
        <dbReference type="ARBA" id="ARBA00023136"/>
    </source>
</evidence>
<dbReference type="GO" id="GO:0004984">
    <property type="term" value="F:olfactory receptor activity"/>
    <property type="evidence" value="ECO:0007669"/>
    <property type="project" value="InterPro"/>
</dbReference>
<keyword evidence="2" id="KW-1003">Cell membrane</keyword>
<dbReference type="GO" id="GO:0005886">
    <property type="term" value="C:plasma membrane"/>
    <property type="evidence" value="ECO:0007669"/>
    <property type="project" value="UniProtKB-SubCell"/>
</dbReference>
<keyword evidence="8" id="KW-0675">Receptor</keyword>
<evidence type="ECO:0000256" key="10">
    <source>
        <dbReference type="SAM" id="MobiDB-lite"/>
    </source>
</evidence>
<evidence type="ECO:0000313" key="12">
    <source>
        <dbReference type="Proteomes" id="UP000719412"/>
    </source>
</evidence>
<dbReference type="GO" id="GO:0007165">
    <property type="term" value="P:signal transduction"/>
    <property type="evidence" value="ECO:0007669"/>
    <property type="project" value="UniProtKB-KW"/>
</dbReference>
<proteinExistence type="predicted"/>
<keyword evidence="5" id="KW-0552">Olfaction</keyword>
<evidence type="ECO:0000313" key="11">
    <source>
        <dbReference type="EMBL" id="KAH0821598.1"/>
    </source>
</evidence>
<dbReference type="Proteomes" id="UP000719412">
    <property type="component" value="Unassembled WGS sequence"/>
</dbReference>
<feature type="region of interest" description="Disordered" evidence="10">
    <location>
        <begin position="179"/>
        <end position="211"/>
    </location>
</feature>
<dbReference type="GO" id="GO:0005549">
    <property type="term" value="F:odorant binding"/>
    <property type="evidence" value="ECO:0007669"/>
    <property type="project" value="InterPro"/>
</dbReference>
<comment type="caution">
    <text evidence="11">The sequence shown here is derived from an EMBL/GenBank/DDBJ whole genome shotgun (WGS) entry which is preliminary data.</text>
</comment>
<keyword evidence="6" id="KW-1133">Transmembrane helix</keyword>
<evidence type="ECO:0000256" key="6">
    <source>
        <dbReference type="ARBA" id="ARBA00022989"/>
    </source>
</evidence>
<feature type="compositionally biased region" description="Polar residues" evidence="10">
    <location>
        <begin position="201"/>
        <end position="211"/>
    </location>
</feature>
<evidence type="ECO:0000256" key="1">
    <source>
        <dbReference type="ARBA" id="ARBA00004651"/>
    </source>
</evidence>
<evidence type="ECO:0000256" key="9">
    <source>
        <dbReference type="ARBA" id="ARBA00023224"/>
    </source>
</evidence>
<dbReference type="Pfam" id="PF02949">
    <property type="entry name" value="7tm_6"/>
    <property type="match status" value="1"/>
</dbReference>
<reference evidence="11" key="1">
    <citation type="journal article" date="2020" name="J Insects Food Feed">
        <title>The yellow mealworm (Tenebrio molitor) genome: a resource for the emerging insects as food and feed industry.</title>
        <authorList>
            <person name="Eriksson T."/>
            <person name="Andere A."/>
            <person name="Kelstrup H."/>
            <person name="Emery V."/>
            <person name="Picard C."/>
        </authorList>
    </citation>
    <scope>NUCLEOTIDE SEQUENCE</scope>
    <source>
        <strain evidence="11">Stoneville</strain>
        <tissue evidence="11">Whole head</tissue>
    </source>
</reference>
<evidence type="ECO:0000256" key="4">
    <source>
        <dbReference type="ARBA" id="ARBA00022692"/>
    </source>
</evidence>
<dbReference type="PANTHER" id="PTHR21137:SF35">
    <property type="entry name" value="ODORANT RECEPTOR 19A-RELATED"/>
    <property type="match status" value="1"/>
</dbReference>
<dbReference type="EMBL" id="JABDTM020007172">
    <property type="protein sequence ID" value="KAH0821598.1"/>
    <property type="molecule type" value="Genomic_DNA"/>
</dbReference>
<evidence type="ECO:0000256" key="2">
    <source>
        <dbReference type="ARBA" id="ARBA00022475"/>
    </source>
</evidence>
<keyword evidence="12" id="KW-1185">Reference proteome</keyword>
<sequence>METIFFFETALLVGMFDEFYLLMCTELKIQFELLSTTVKSIKFGTVFTKDHEEICWRKLTQCTKYHNFLLGSSNLPQIVANLFVLVIVNGLFLMAVIPASEVEIESENLALEIYNMDWYNARSFKIHKFLLFWLAQTQIPVQMSGAGILTLNRPLMLRYQASTEQHVLPFRRVSNQSPGVCGIAPRSRSPLSDRTGGKGRITNSSKYDSQGDQQAYSFSTSLGLLQGSSQQFQRILHYFCNVFHNLENPPATHHLVGISHKPGRRRAPSPTELNSLLHTRQKFLYSPPQTTSRPR</sequence>
<keyword evidence="7" id="KW-0472">Membrane</keyword>
<keyword evidence="4" id="KW-0812">Transmembrane</keyword>
<accession>A0A8J6HY44</accession>
<evidence type="ECO:0000256" key="3">
    <source>
        <dbReference type="ARBA" id="ARBA00022606"/>
    </source>
</evidence>
<dbReference type="AlphaFoldDB" id="A0A8J6HY44"/>
<organism evidence="11 12">
    <name type="scientific">Tenebrio molitor</name>
    <name type="common">Yellow mealworm beetle</name>
    <dbReference type="NCBI Taxonomy" id="7067"/>
    <lineage>
        <taxon>Eukaryota</taxon>
        <taxon>Metazoa</taxon>
        <taxon>Ecdysozoa</taxon>
        <taxon>Arthropoda</taxon>
        <taxon>Hexapoda</taxon>
        <taxon>Insecta</taxon>
        <taxon>Pterygota</taxon>
        <taxon>Neoptera</taxon>
        <taxon>Endopterygota</taxon>
        <taxon>Coleoptera</taxon>
        <taxon>Polyphaga</taxon>
        <taxon>Cucujiformia</taxon>
        <taxon>Tenebrionidae</taxon>
        <taxon>Tenebrio</taxon>
    </lineage>
</organism>
<comment type="subcellular location">
    <subcellularLocation>
        <location evidence="1">Cell membrane</location>
        <topology evidence="1">Multi-pass membrane protein</topology>
    </subcellularLocation>
</comment>
<keyword evidence="3" id="KW-0716">Sensory transduction</keyword>
<reference evidence="11" key="2">
    <citation type="submission" date="2021-08" db="EMBL/GenBank/DDBJ databases">
        <authorList>
            <person name="Eriksson T."/>
        </authorList>
    </citation>
    <scope>NUCLEOTIDE SEQUENCE</scope>
    <source>
        <strain evidence="11">Stoneville</strain>
        <tissue evidence="11">Whole head</tissue>
    </source>
</reference>
<gene>
    <name evidence="11" type="ORF">GEV33_001193</name>
</gene>
<dbReference type="PANTHER" id="PTHR21137">
    <property type="entry name" value="ODORANT RECEPTOR"/>
    <property type="match status" value="1"/>
</dbReference>
<name>A0A8J6HY44_TENMO</name>
<protein>
    <submittedName>
        <fullName evidence="11">Uncharacterized protein</fullName>
    </submittedName>
</protein>
<evidence type="ECO:0000256" key="5">
    <source>
        <dbReference type="ARBA" id="ARBA00022725"/>
    </source>
</evidence>
<dbReference type="InterPro" id="IPR004117">
    <property type="entry name" value="7tm6_olfct_rcpt"/>
</dbReference>